<proteinExistence type="predicted"/>
<dbReference type="EMBL" id="BOOI01000006">
    <property type="protein sequence ID" value="GIH82345.1"/>
    <property type="molecule type" value="Genomic_DNA"/>
</dbReference>
<evidence type="ECO:0000313" key="1">
    <source>
        <dbReference type="EMBL" id="GIH82345.1"/>
    </source>
</evidence>
<dbReference type="OrthoDB" id="9813134at2"/>
<keyword evidence="2" id="KW-1185">Reference proteome</keyword>
<dbReference type="RefSeq" id="WP_068921959.1">
    <property type="nucleotide sequence ID" value="NZ_BMQP01000001.1"/>
</dbReference>
<accession>A0A8J3RX91</accession>
<reference evidence="1" key="1">
    <citation type="submission" date="2021-01" db="EMBL/GenBank/DDBJ databases">
        <title>Whole genome shotgun sequence of Planobispora rosea NBRC 15558.</title>
        <authorList>
            <person name="Komaki H."/>
            <person name="Tamura T."/>
        </authorList>
    </citation>
    <scope>NUCLEOTIDE SEQUENCE</scope>
    <source>
        <strain evidence="1">NBRC 15558</strain>
    </source>
</reference>
<evidence type="ECO:0000313" key="2">
    <source>
        <dbReference type="Proteomes" id="UP000655044"/>
    </source>
</evidence>
<protein>
    <submittedName>
        <fullName evidence="1">Uncharacterized protein</fullName>
    </submittedName>
</protein>
<comment type="caution">
    <text evidence="1">The sequence shown here is derived from an EMBL/GenBank/DDBJ whole genome shotgun (WGS) entry which is preliminary data.</text>
</comment>
<dbReference type="Proteomes" id="UP000655044">
    <property type="component" value="Unassembled WGS sequence"/>
</dbReference>
<organism evidence="1 2">
    <name type="scientific">Planobispora rosea</name>
    <dbReference type="NCBI Taxonomy" id="35762"/>
    <lineage>
        <taxon>Bacteria</taxon>
        <taxon>Bacillati</taxon>
        <taxon>Actinomycetota</taxon>
        <taxon>Actinomycetes</taxon>
        <taxon>Streptosporangiales</taxon>
        <taxon>Streptosporangiaceae</taxon>
        <taxon>Planobispora</taxon>
    </lineage>
</organism>
<gene>
    <name evidence="1" type="ORF">Pro02_07530</name>
</gene>
<name>A0A8J3RX91_PLARO</name>
<sequence>MDVTTAKRLEHIRGILDPGKVDGPPKLLLFSRSGFTPELRGLAQGRDDVELIGLERLYVGS</sequence>
<dbReference type="AlphaFoldDB" id="A0A8J3RX91"/>